<evidence type="ECO:0000256" key="5">
    <source>
        <dbReference type="SAM" id="MobiDB-lite"/>
    </source>
</evidence>
<dbReference type="PANTHER" id="PTHR34298">
    <property type="entry name" value="SEGREGATION AND CONDENSATION PROTEIN B"/>
    <property type="match status" value="1"/>
</dbReference>
<protein>
    <submittedName>
        <fullName evidence="6">SMC-Scp complex subunit ScpB</fullName>
    </submittedName>
</protein>
<gene>
    <name evidence="6" type="primary">scpB</name>
    <name evidence="6" type="ORF">JCR33_12500</name>
</gene>
<dbReference type="InterPro" id="IPR036388">
    <property type="entry name" value="WH-like_DNA-bd_sf"/>
</dbReference>
<keyword evidence="2" id="KW-0132">Cell division</keyword>
<sequence>MAETVTLFGGDPRQGERLRELEAVLFAAAMPLSEAALTERLPEETNLDERLRQLQTIYANRGVNLVEVADGWAFRTAPDLAHLMTAERVSERRLSRAAMETLAIIAYHQPVTRAEIEEVRGVAVAKGTLDILLETGWVRLRGRRRVPGRPVTFGTTGAFLEAFTLATISDLPGLDDLRGAGLLEGTPPAGFSIPLPRDDDALDPDEDPLDADDGEPR</sequence>
<name>A0A934MGF4_9HYPH</name>
<dbReference type="Proteomes" id="UP000609531">
    <property type="component" value="Unassembled WGS sequence"/>
</dbReference>
<dbReference type="SUPFAM" id="SSF46785">
    <property type="entry name" value="Winged helix' DNA-binding domain"/>
    <property type="match status" value="2"/>
</dbReference>
<dbReference type="GO" id="GO:0051301">
    <property type="term" value="P:cell division"/>
    <property type="evidence" value="ECO:0007669"/>
    <property type="project" value="UniProtKB-KW"/>
</dbReference>
<dbReference type="EMBL" id="JAEKJA010000009">
    <property type="protein sequence ID" value="MBJ3776518.1"/>
    <property type="molecule type" value="Genomic_DNA"/>
</dbReference>
<dbReference type="InterPro" id="IPR005234">
    <property type="entry name" value="ScpB_csome_segregation"/>
</dbReference>
<dbReference type="GO" id="GO:0051304">
    <property type="term" value="P:chromosome separation"/>
    <property type="evidence" value="ECO:0007669"/>
    <property type="project" value="InterPro"/>
</dbReference>
<evidence type="ECO:0000256" key="2">
    <source>
        <dbReference type="ARBA" id="ARBA00022618"/>
    </source>
</evidence>
<keyword evidence="4" id="KW-0131">Cell cycle</keyword>
<dbReference type="AlphaFoldDB" id="A0A934MGF4"/>
<dbReference type="Pfam" id="PF04079">
    <property type="entry name" value="SMC_ScpB"/>
    <property type="match status" value="1"/>
</dbReference>
<dbReference type="InterPro" id="IPR036390">
    <property type="entry name" value="WH_DNA-bd_sf"/>
</dbReference>
<dbReference type="NCBIfam" id="TIGR00281">
    <property type="entry name" value="SMC-Scp complex subunit ScpB"/>
    <property type="match status" value="1"/>
</dbReference>
<reference evidence="6" key="1">
    <citation type="submission" date="2020-12" db="EMBL/GenBank/DDBJ databases">
        <title>Bacterial taxonomy.</title>
        <authorList>
            <person name="Pan X."/>
        </authorList>
    </citation>
    <scope>NUCLEOTIDE SEQUENCE</scope>
    <source>
        <strain evidence="6">B2012</strain>
    </source>
</reference>
<comment type="caution">
    <text evidence="6">The sequence shown here is derived from an EMBL/GenBank/DDBJ whole genome shotgun (WGS) entry which is preliminary data.</text>
</comment>
<dbReference type="PANTHER" id="PTHR34298:SF2">
    <property type="entry name" value="SEGREGATION AND CONDENSATION PROTEIN B"/>
    <property type="match status" value="1"/>
</dbReference>
<keyword evidence="3" id="KW-0159">Chromosome partition</keyword>
<evidence type="ECO:0000256" key="4">
    <source>
        <dbReference type="ARBA" id="ARBA00023306"/>
    </source>
</evidence>
<evidence type="ECO:0000313" key="7">
    <source>
        <dbReference type="Proteomes" id="UP000609531"/>
    </source>
</evidence>
<proteinExistence type="predicted"/>
<organism evidence="6 7">
    <name type="scientific">Acuticoccus mangrovi</name>
    <dbReference type="NCBI Taxonomy" id="2796142"/>
    <lineage>
        <taxon>Bacteria</taxon>
        <taxon>Pseudomonadati</taxon>
        <taxon>Pseudomonadota</taxon>
        <taxon>Alphaproteobacteria</taxon>
        <taxon>Hyphomicrobiales</taxon>
        <taxon>Amorphaceae</taxon>
        <taxon>Acuticoccus</taxon>
    </lineage>
</organism>
<dbReference type="RefSeq" id="WP_198882414.1">
    <property type="nucleotide sequence ID" value="NZ_JAEKJA010000009.1"/>
</dbReference>
<accession>A0A934MGF4</accession>
<evidence type="ECO:0000256" key="1">
    <source>
        <dbReference type="ARBA" id="ARBA00022490"/>
    </source>
</evidence>
<evidence type="ECO:0000256" key="3">
    <source>
        <dbReference type="ARBA" id="ARBA00022829"/>
    </source>
</evidence>
<dbReference type="Gene3D" id="1.10.10.10">
    <property type="entry name" value="Winged helix-like DNA-binding domain superfamily/Winged helix DNA-binding domain"/>
    <property type="match status" value="2"/>
</dbReference>
<keyword evidence="7" id="KW-1185">Reference proteome</keyword>
<feature type="region of interest" description="Disordered" evidence="5">
    <location>
        <begin position="185"/>
        <end position="217"/>
    </location>
</feature>
<keyword evidence="1" id="KW-0963">Cytoplasm</keyword>
<feature type="compositionally biased region" description="Acidic residues" evidence="5">
    <location>
        <begin position="200"/>
        <end position="217"/>
    </location>
</feature>
<evidence type="ECO:0000313" key="6">
    <source>
        <dbReference type="EMBL" id="MBJ3776518.1"/>
    </source>
</evidence>